<accession>A0A4C1XP01</accession>
<comment type="caution">
    <text evidence="1">The sequence shown here is derived from an EMBL/GenBank/DDBJ whole genome shotgun (WGS) entry which is preliminary data.</text>
</comment>
<dbReference type="EMBL" id="BGZK01000883">
    <property type="protein sequence ID" value="GBP63949.1"/>
    <property type="molecule type" value="Genomic_DNA"/>
</dbReference>
<dbReference type="AlphaFoldDB" id="A0A4C1XP01"/>
<keyword evidence="2" id="KW-1185">Reference proteome</keyword>
<dbReference type="Proteomes" id="UP000299102">
    <property type="component" value="Unassembled WGS sequence"/>
</dbReference>
<evidence type="ECO:0000313" key="1">
    <source>
        <dbReference type="EMBL" id="GBP63949.1"/>
    </source>
</evidence>
<evidence type="ECO:0000313" key="2">
    <source>
        <dbReference type="Proteomes" id="UP000299102"/>
    </source>
</evidence>
<proteinExistence type="predicted"/>
<protein>
    <submittedName>
        <fullName evidence="1">Uncharacterized protein</fullName>
    </submittedName>
</protein>
<gene>
    <name evidence="1" type="ORF">EVAR_40200_1</name>
</gene>
<sequence length="79" mass="8915">MCGVYEVSSKDGCRSSDARERCGLIEGIVIEEKNCGGFATRDPKRKGMKKSISLSTIRYMSHVLSATRYHKSRTGHYRK</sequence>
<name>A0A4C1XP01_EUMVA</name>
<organism evidence="1 2">
    <name type="scientific">Eumeta variegata</name>
    <name type="common">Bagworm moth</name>
    <name type="synonym">Eumeta japonica</name>
    <dbReference type="NCBI Taxonomy" id="151549"/>
    <lineage>
        <taxon>Eukaryota</taxon>
        <taxon>Metazoa</taxon>
        <taxon>Ecdysozoa</taxon>
        <taxon>Arthropoda</taxon>
        <taxon>Hexapoda</taxon>
        <taxon>Insecta</taxon>
        <taxon>Pterygota</taxon>
        <taxon>Neoptera</taxon>
        <taxon>Endopterygota</taxon>
        <taxon>Lepidoptera</taxon>
        <taxon>Glossata</taxon>
        <taxon>Ditrysia</taxon>
        <taxon>Tineoidea</taxon>
        <taxon>Psychidae</taxon>
        <taxon>Oiketicinae</taxon>
        <taxon>Eumeta</taxon>
    </lineage>
</organism>
<reference evidence="1 2" key="1">
    <citation type="journal article" date="2019" name="Commun. Biol.">
        <title>The bagworm genome reveals a unique fibroin gene that provides high tensile strength.</title>
        <authorList>
            <person name="Kono N."/>
            <person name="Nakamura H."/>
            <person name="Ohtoshi R."/>
            <person name="Tomita M."/>
            <person name="Numata K."/>
            <person name="Arakawa K."/>
        </authorList>
    </citation>
    <scope>NUCLEOTIDE SEQUENCE [LARGE SCALE GENOMIC DNA]</scope>
</reference>